<sequence>MLVAEMMSAPRVELTETMPVGEAAQMLSATGCDGAPVTDGDGRLRGIVTQIDLLQDRFGPVAGDVATNRHLIPPRETLHVGDVMTDAVVTTEESDDAHELAHRMMETRIRCVPVVRDGVVVGVVRRGDLLRTYLRPDREIRRDVLEEIARRSPEAEALDAVVEDGSVTITGTDDTAVRRRIGDLAAKVPGVRAVEITGRE</sequence>
<dbReference type="InterPro" id="IPR051257">
    <property type="entry name" value="Diverse_CBS-Domain"/>
</dbReference>
<evidence type="ECO:0000313" key="4">
    <source>
        <dbReference type="EMBL" id="MFC4562109.1"/>
    </source>
</evidence>
<dbReference type="PROSITE" id="PS51371">
    <property type="entry name" value="CBS"/>
    <property type="match status" value="2"/>
</dbReference>
<dbReference type="InterPro" id="IPR000644">
    <property type="entry name" value="CBS_dom"/>
</dbReference>
<dbReference type="InterPro" id="IPR007055">
    <property type="entry name" value="BON_dom"/>
</dbReference>
<reference evidence="5" key="1">
    <citation type="journal article" date="2019" name="Int. J. Syst. Evol. Microbiol.">
        <title>The Global Catalogue of Microorganisms (GCM) 10K type strain sequencing project: providing services to taxonomists for standard genome sequencing and annotation.</title>
        <authorList>
            <consortium name="The Broad Institute Genomics Platform"/>
            <consortium name="The Broad Institute Genome Sequencing Center for Infectious Disease"/>
            <person name="Wu L."/>
            <person name="Ma J."/>
        </authorList>
    </citation>
    <scope>NUCLEOTIDE SEQUENCE [LARGE SCALE GENOMIC DNA]</scope>
    <source>
        <strain evidence="5">XZYJ18</strain>
    </source>
</reference>
<dbReference type="EMBL" id="JBHSFQ010000006">
    <property type="protein sequence ID" value="MFC4562109.1"/>
    <property type="molecule type" value="Genomic_DNA"/>
</dbReference>
<dbReference type="Pfam" id="PF04972">
    <property type="entry name" value="BON"/>
    <property type="match status" value="1"/>
</dbReference>
<organism evidence="4 5">
    <name type="scientific">Nocardiopsis mangrovi</name>
    <dbReference type="NCBI Taxonomy" id="1179818"/>
    <lineage>
        <taxon>Bacteria</taxon>
        <taxon>Bacillati</taxon>
        <taxon>Actinomycetota</taxon>
        <taxon>Actinomycetes</taxon>
        <taxon>Streptosporangiales</taxon>
        <taxon>Nocardiopsidaceae</taxon>
        <taxon>Nocardiopsis</taxon>
    </lineage>
</organism>
<evidence type="ECO:0000256" key="2">
    <source>
        <dbReference type="PROSITE-ProRule" id="PRU00703"/>
    </source>
</evidence>
<dbReference type="PANTHER" id="PTHR43080">
    <property type="entry name" value="CBS DOMAIN-CONTAINING PROTEIN CBSX3, MITOCHONDRIAL"/>
    <property type="match status" value="1"/>
</dbReference>
<dbReference type="InterPro" id="IPR046342">
    <property type="entry name" value="CBS_dom_sf"/>
</dbReference>
<dbReference type="CDD" id="cd02205">
    <property type="entry name" value="CBS_pair_SF"/>
    <property type="match status" value="1"/>
</dbReference>
<evidence type="ECO:0000259" key="3">
    <source>
        <dbReference type="PROSITE" id="PS51371"/>
    </source>
</evidence>
<keyword evidence="5" id="KW-1185">Reference proteome</keyword>
<dbReference type="Gene3D" id="3.30.1340.30">
    <property type="match status" value="1"/>
</dbReference>
<accession>A0ABV9DT99</accession>
<evidence type="ECO:0000256" key="1">
    <source>
        <dbReference type="ARBA" id="ARBA00023122"/>
    </source>
</evidence>
<evidence type="ECO:0000313" key="5">
    <source>
        <dbReference type="Proteomes" id="UP001595923"/>
    </source>
</evidence>
<proteinExistence type="predicted"/>
<dbReference type="Gene3D" id="3.10.580.10">
    <property type="entry name" value="CBS-domain"/>
    <property type="match status" value="1"/>
</dbReference>
<dbReference type="SMART" id="SM00116">
    <property type="entry name" value="CBS"/>
    <property type="match status" value="2"/>
</dbReference>
<dbReference type="Proteomes" id="UP001595923">
    <property type="component" value="Unassembled WGS sequence"/>
</dbReference>
<comment type="caution">
    <text evidence="4">The sequence shown here is derived from an EMBL/GenBank/DDBJ whole genome shotgun (WGS) entry which is preliminary data.</text>
</comment>
<dbReference type="RefSeq" id="WP_378572995.1">
    <property type="nucleotide sequence ID" value="NZ_JBHSFQ010000006.1"/>
</dbReference>
<feature type="domain" description="CBS" evidence="3">
    <location>
        <begin position="6"/>
        <end position="65"/>
    </location>
</feature>
<gene>
    <name evidence="4" type="ORF">ACFO4E_09600</name>
</gene>
<feature type="domain" description="CBS" evidence="3">
    <location>
        <begin position="84"/>
        <end position="140"/>
    </location>
</feature>
<dbReference type="Pfam" id="PF00571">
    <property type="entry name" value="CBS"/>
    <property type="match status" value="2"/>
</dbReference>
<name>A0ABV9DT99_9ACTN</name>
<protein>
    <submittedName>
        <fullName evidence="4">CBS domain-containing protein</fullName>
    </submittedName>
</protein>
<dbReference type="SUPFAM" id="SSF54631">
    <property type="entry name" value="CBS-domain pair"/>
    <property type="match status" value="1"/>
</dbReference>
<keyword evidence="1 2" id="KW-0129">CBS domain</keyword>
<dbReference type="PANTHER" id="PTHR43080:SF26">
    <property type="entry name" value="REGULATORY PROTEIN"/>
    <property type="match status" value="1"/>
</dbReference>